<name>A0ABZ2V7K3_9RHOB</name>
<organism evidence="2 3">
    <name type="scientific">Yoonia phaeophyticola</name>
    <dbReference type="NCBI Taxonomy" id="3137369"/>
    <lineage>
        <taxon>Bacteria</taxon>
        <taxon>Pseudomonadati</taxon>
        <taxon>Pseudomonadota</taxon>
        <taxon>Alphaproteobacteria</taxon>
        <taxon>Rhodobacterales</taxon>
        <taxon>Paracoccaceae</taxon>
        <taxon>Yoonia</taxon>
    </lineage>
</organism>
<evidence type="ECO:0000313" key="3">
    <source>
        <dbReference type="Proteomes" id="UP001440612"/>
    </source>
</evidence>
<evidence type="ECO:0000313" key="2">
    <source>
        <dbReference type="EMBL" id="WZC50563.1"/>
    </source>
</evidence>
<accession>A0ABZ2V7K3</accession>
<protein>
    <submittedName>
        <fullName evidence="2">Uncharacterized protein</fullName>
    </submittedName>
</protein>
<proteinExistence type="predicted"/>
<gene>
    <name evidence="2" type="ORF">AABB29_08090</name>
</gene>
<keyword evidence="3" id="KW-1185">Reference proteome</keyword>
<feature type="transmembrane region" description="Helical" evidence="1">
    <location>
        <begin position="87"/>
        <end position="120"/>
    </location>
</feature>
<dbReference type="Proteomes" id="UP001440612">
    <property type="component" value="Chromosome"/>
</dbReference>
<keyword evidence="1" id="KW-1133">Transmembrane helix</keyword>
<keyword evidence="1" id="KW-0472">Membrane</keyword>
<evidence type="ECO:0000256" key="1">
    <source>
        <dbReference type="SAM" id="Phobius"/>
    </source>
</evidence>
<reference evidence="3" key="1">
    <citation type="submission" date="2024-04" db="EMBL/GenBank/DDBJ databases">
        <title>Phylogenomic analyses of a clade within the roseobacter group suggest taxonomic reassignments of species of the genera Aestuariivita, Citreicella, Loktanella, Nautella, Pelagibaca, Ruegeria, Thalassobius, Thiobacimonas and Tropicibacter, and the proposal o.</title>
        <authorList>
            <person name="Jeon C.O."/>
        </authorList>
    </citation>
    <scope>NUCLEOTIDE SEQUENCE [LARGE SCALE GENOMIC DNA]</scope>
    <source>
        <strain evidence="3">BS5-3</strain>
    </source>
</reference>
<dbReference type="RefSeq" id="WP_341368665.1">
    <property type="nucleotide sequence ID" value="NZ_CP150951.2"/>
</dbReference>
<dbReference type="EMBL" id="CP150951">
    <property type="protein sequence ID" value="WZC50563.1"/>
    <property type="molecule type" value="Genomic_DNA"/>
</dbReference>
<sequence length="146" mass="15882">MKYSSLSGTVSHVNQSTEIRGRGGRVRSDKWMSFRVDGTPVVTPISASVADGDEVAVAGASRNSELVVMGMHNYTTGNTYREPLKNWLLVVGGAFVLLGLSLLKFLIGIFPILLGAYFLFLYNMGRKTNALLDEALLQKPPKSTSE</sequence>
<keyword evidence="1" id="KW-0812">Transmembrane</keyword>